<evidence type="ECO:0000256" key="1">
    <source>
        <dbReference type="SAM" id="Coils"/>
    </source>
</evidence>
<organism evidence="2 3">
    <name type="scientific">Aphis craccivora</name>
    <name type="common">Cowpea aphid</name>
    <dbReference type="NCBI Taxonomy" id="307492"/>
    <lineage>
        <taxon>Eukaryota</taxon>
        <taxon>Metazoa</taxon>
        <taxon>Ecdysozoa</taxon>
        <taxon>Arthropoda</taxon>
        <taxon>Hexapoda</taxon>
        <taxon>Insecta</taxon>
        <taxon>Pterygota</taxon>
        <taxon>Neoptera</taxon>
        <taxon>Paraneoptera</taxon>
        <taxon>Hemiptera</taxon>
        <taxon>Sternorrhyncha</taxon>
        <taxon>Aphidomorpha</taxon>
        <taxon>Aphidoidea</taxon>
        <taxon>Aphididae</taxon>
        <taxon>Aphidini</taxon>
        <taxon>Aphis</taxon>
        <taxon>Aphis</taxon>
    </lineage>
</organism>
<dbReference type="Proteomes" id="UP000478052">
    <property type="component" value="Unassembled WGS sequence"/>
</dbReference>
<name>A0A6G0W0Z8_APHCR</name>
<protein>
    <submittedName>
        <fullName evidence="2">Uncharacterized protein</fullName>
    </submittedName>
</protein>
<proteinExistence type="predicted"/>
<dbReference type="OrthoDB" id="6623227at2759"/>
<comment type="caution">
    <text evidence="2">The sequence shown here is derived from an EMBL/GenBank/DDBJ whole genome shotgun (WGS) entry which is preliminary data.</text>
</comment>
<feature type="coiled-coil region" evidence="1">
    <location>
        <begin position="36"/>
        <end position="112"/>
    </location>
</feature>
<dbReference type="AlphaFoldDB" id="A0A6G0W0Z8"/>
<keyword evidence="3" id="KW-1185">Reference proteome</keyword>
<sequence>MDKYETYEDFLAMNENINISEIDFYKAGYKSIYDVLQSTIKEVHRLENKNTILTEELNDCNINNGNLKEELGEAIIQTKNLKTKNLALQNSYEFLLQENEQLKLNITTLKMESKRMVTLETIEQLFDTKLARLENRIIKGLKDIDSVDNTNTIPNTALLHTPPINVTTLHDELSEVVRQCTEWWCPVHSNFIQLVKSVKPLTFEDETIIRRAKSRHAYWSKDNIVLCCTNERKRQSQPIVYKLPSCWPTLLPSDIDKLSNQFSTHKI</sequence>
<evidence type="ECO:0000313" key="2">
    <source>
        <dbReference type="EMBL" id="KAF0713967.1"/>
    </source>
</evidence>
<gene>
    <name evidence="2" type="ORF">FWK35_00033497</name>
</gene>
<dbReference type="EMBL" id="VUJU01010520">
    <property type="protein sequence ID" value="KAF0713967.1"/>
    <property type="molecule type" value="Genomic_DNA"/>
</dbReference>
<reference evidence="2 3" key="1">
    <citation type="submission" date="2019-08" db="EMBL/GenBank/DDBJ databases">
        <title>Whole genome of Aphis craccivora.</title>
        <authorList>
            <person name="Voronova N.V."/>
            <person name="Shulinski R.S."/>
            <person name="Bandarenka Y.V."/>
            <person name="Zhorov D.G."/>
            <person name="Warner D."/>
        </authorList>
    </citation>
    <scope>NUCLEOTIDE SEQUENCE [LARGE SCALE GENOMIC DNA]</scope>
    <source>
        <strain evidence="2">180601</strain>
        <tissue evidence="2">Whole Body</tissue>
    </source>
</reference>
<keyword evidence="1" id="KW-0175">Coiled coil</keyword>
<accession>A0A6G0W0Z8</accession>
<evidence type="ECO:0000313" key="3">
    <source>
        <dbReference type="Proteomes" id="UP000478052"/>
    </source>
</evidence>